<keyword evidence="1" id="KW-1185">Reference proteome</keyword>
<accession>A0A915JTV6</accession>
<organism evidence="1 2">
    <name type="scientific">Romanomermis culicivorax</name>
    <name type="common">Nematode worm</name>
    <dbReference type="NCBI Taxonomy" id="13658"/>
    <lineage>
        <taxon>Eukaryota</taxon>
        <taxon>Metazoa</taxon>
        <taxon>Ecdysozoa</taxon>
        <taxon>Nematoda</taxon>
        <taxon>Enoplea</taxon>
        <taxon>Dorylaimia</taxon>
        <taxon>Mermithida</taxon>
        <taxon>Mermithoidea</taxon>
        <taxon>Mermithidae</taxon>
        <taxon>Romanomermis</taxon>
    </lineage>
</organism>
<name>A0A915JTV6_ROMCU</name>
<sequence>MDIEPNMRIAASFRNVHPTAPRQTSPAISICSTTTQPFQPSQPQLAPKCAEHFMPNYLRSITQQGNSPELLDPMEQIQTMHQNECERISNVIADWDEEISPEKTTNPPMKKYYLSPSYLWFELAGSIEKQMHSIENLWGVSQYRGKEESSDIQAAYSSTYISQRAKSESKKGAARKKFRLVKKSVVSNQKLVKCGRWSVENSEKAPFSEDDHT</sequence>
<dbReference type="WBParaSite" id="nRc.2.0.1.t29533-RA">
    <property type="protein sequence ID" value="nRc.2.0.1.t29533-RA"/>
    <property type="gene ID" value="nRc.2.0.1.g29533"/>
</dbReference>
<dbReference type="Proteomes" id="UP000887565">
    <property type="component" value="Unplaced"/>
</dbReference>
<proteinExistence type="predicted"/>
<evidence type="ECO:0000313" key="2">
    <source>
        <dbReference type="WBParaSite" id="nRc.2.0.1.t29533-RA"/>
    </source>
</evidence>
<evidence type="ECO:0000313" key="1">
    <source>
        <dbReference type="Proteomes" id="UP000887565"/>
    </source>
</evidence>
<reference evidence="2" key="1">
    <citation type="submission" date="2022-11" db="UniProtKB">
        <authorList>
            <consortium name="WormBaseParasite"/>
        </authorList>
    </citation>
    <scope>IDENTIFICATION</scope>
</reference>
<protein>
    <submittedName>
        <fullName evidence="2">Uncharacterized protein</fullName>
    </submittedName>
</protein>
<dbReference type="AlphaFoldDB" id="A0A915JTV6"/>